<evidence type="ECO:0000256" key="1">
    <source>
        <dbReference type="ARBA" id="ARBA00004571"/>
    </source>
</evidence>
<feature type="domain" description="TonB-dependent transporter Oar-like beta-barrel" evidence="8">
    <location>
        <begin position="356"/>
        <end position="906"/>
    </location>
</feature>
<evidence type="ECO:0000256" key="4">
    <source>
        <dbReference type="ARBA" id="ARBA00022692"/>
    </source>
</evidence>
<dbReference type="GO" id="GO:0009279">
    <property type="term" value="C:cell outer membrane"/>
    <property type="evidence" value="ECO:0007669"/>
    <property type="project" value="UniProtKB-SubCell"/>
</dbReference>
<dbReference type="InterPro" id="IPR036942">
    <property type="entry name" value="Beta-barrel_TonB_sf"/>
</dbReference>
<dbReference type="EMBL" id="QXDC01000003">
    <property type="protein sequence ID" value="RIA43840.1"/>
    <property type="molecule type" value="Genomic_DNA"/>
</dbReference>
<feature type="domain" description="TonB-dependent transporter Oar-like beta-barrel" evidence="8">
    <location>
        <begin position="268"/>
        <end position="338"/>
    </location>
</feature>
<dbReference type="GO" id="GO:0030246">
    <property type="term" value="F:carbohydrate binding"/>
    <property type="evidence" value="ECO:0007669"/>
    <property type="project" value="InterPro"/>
</dbReference>
<name>A0A397P2Q8_9SPHN</name>
<evidence type="ECO:0000256" key="6">
    <source>
        <dbReference type="ARBA" id="ARBA00023237"/>
    </source>
</evidence>
<dbReference type="AlphaFoldDB" id="A0A397P2Q8"/>
<dbReference type="Pfam" id="PF13620">
    <property type="entry name" value="CarboxypepD_reg"/>
    <property type="match status" value="1"/>
</dbReference>
<keyword evidence="9" id="KW-0121">Carboxypeptidase</keyword>
<comment type="caution">
    <text evidence="9">The sequence shown here is derived from an EMBL/GenBank/DDBJ whole genome shotgun (WGS) entry which is preliminary data.</text>
</comment>
<evidence type="ECO:0000256" key="2">
    <source>
        <dbReference type="ARBA" id="ARBA00022448"/>
    </source>
</evidence>
<dbReference type="InterPro" id="IPR013784">
    <property type="entry name" value="Carb-bd-like_fold"/>
</dbReference>
<dbReference type="GO" id="GO:0004180">
    <property type="term" value="F:carboxypeptidase activity"/>
    <property type="evidence" value="ECO:0007669"/>
    <property type="project" value="UniProtKB-KW"/>
</dbReference>
<dbReference type="InterPro" id="IPR010917">
    <property type="entry name" value="TonB_rcpt_CS"/>
</dbReference>
<dbReference type="Gene3D" id="2.40.170.20">
    <property type="entry name" value="TonB-dependent receptor, beta-barrel domain"/>
    <property type="match status" value="1"/>
</dbReference>
<evidence type="ECO:0000313" key="9">
    <source>
        <dbReference type="EMBL" id="RIA43840.1"/>
    </source>
</evidence>
<gene>
    <name evidence="9" type="ORF">DFR49_2069</name>
</gene>
<comment type="subcellular location">
    <subcellularLocation>
        <location evidence="1">Cell outer membrane</location>
        <topology evidence="1">Multi-pass membrane protein</topology>
    </subcellularLocation>
</comment>
<dbReference type="GO" id="GO:0015344">
    <property type="term" value="F:siderophore uptake transmembrane transporter activity"/>
    <property type="evidence" value="ECO:0007669"/>
    <property type="project" value="TreeGrafter"/>
</dbReference>
<organism evidence="9 10">
    <name type="scientific">Hephaestia caeni</name>
    <dbReference type="NCBI Taxonomy" id="645617"/>
    <lineage>
        <taxon>Bacteria</taxon>
        <taxon>Pseudomonadati</taxon>
        <taxon>Pseudomonadota</taxon>
        <taxon>Alphaproteobacteria</taxon>
        <taxon>Sphingomonadales</taxon>
        <taxon>Sphingomonadaceae</taxon>
        <taxon>Hephaestia</taxon>
    </lineage>
</organism>
<feature type="chain" id="PRO_5017352172" evidence="7">
    <location>
        <begin position="36"/>
        <end position="1024"/>
    </location>
</feature>
<evidence type="ECO:0000256" key="7">
    <source>
        <dbReference type="SAM" id="SignalP"/>
    </source>
</evidence>
<keyword evidence="3" id="KW-1134">Transmembrane beta strand</keyword>
<evidence type="ECO:0000259" key="8">
    <source>
        <dbReference type="Pfam" id="PF25183"/>
    </source>
</evidence>
<dbReference type="SUPFAM" id="SSF56935">
    <property type="entry name" value="Porins"/>
    <property type="match status" value="1"/>
</dbReference>
<dbReference type="PANTHER" id="PTHR30069:SF46">
    <property type="entry name" value="OAR PROTEIN"/>
    <property type="match status" value="1"/>
</dbReference>
<accession>A0A397P2Q8</accession>
<keyword evidence="9" id="KW-0378">Hydrolase</keyword>
<keyword evidence="9" id="KW-0645">Protease</keyword>
<keyword evidence="5" id="KW-0472">Membrane</keyword>
<dbReference type="InterPro" id="IPR057601">
    <property type="entry name" value="Oar-like_b-barrel"/>
</dbReference>
<dbReference type="OrthoDB" id="9768147at2"/>
<reference evidence="9 10" key="1">
    <citation type="submission" date="2018-08" db="EMBL/GenBank/DDBJ databases">
        <title>Genomic Encyclopedia of Type Strains, Phase IV (KMG-IV): sequencing the most valuable type-strain genomes for metagenomic binning, comparative biology and taxonomic classification.</title>
        <authorList>
            <person name="Goeker M."/>
        </authorList>
    </citation>
    <scope>NUCLEOTIDE SEQUENCE [LARGE SCALE GENOMIC DNA]</scope>
    <source>
        <strain evidence="9 10">DSM 25527</strain>
    </source>
</reference>
<dbReference type="PROSITE" id="PS01156">
    <property type="entry name" value="TONB_DEPENDENT_REC_2"/>
    <property type="match status" value="1"/>
</dbReference>
<keyword evidence="2" id="KW-0813">Transport</keyword>
<protein>
    <submittedName>
        <fullName evidence="9">Carboxypeptidase family protein</fullName>
    </submittedName>
</protein>
<dbReference type="SUPFAM" id="SSF49452">
    <property type="entry name" value="Starch-binding domain-like"/>
    <property type="match status" value="1"/>
</dbReference>
<proteinExistence type="predicted"/>
<evidence type="ECO:0000256" key="5">
    <source>
        <dbReference type="ARBA" id="ARBA00023136"/>
    </source>
</evidence>
<evidence type="ECO:0000256" key="3">
    <source>
        <dbReference type="ARBA" id="ARBA00022452"/>
    </source>
</evidence>
<keyword evidence="10" id="KW-1185">Reference proteome</keyword>
<dbReference type="Gene3D" id="2.60.40.1120">
    <property type="entry name" value="Carboxypeptidase-like, regulatory domain"/>
    <property type="match status" value="1"/>
</dbReference>
<keyword evidence="6" id="KW-0998">Cell outer membrane</keyword>
<dbReference type="PANTHER" id="PTHR30069">
    <property type="entry name" value="TONB-DEPENDENT OUTER MEMBRANE RECEPTOR"/>
    <property type="match status" value="1"/>
</dbReference>
<sequence length="1024" mass="112285">MMFNTKSSRGLRLHFAAALLIGTASAALIATPAHAQVSAASLRGTITEGGEATATSVTIVETATGYRRTAPVSANGQYNFPSLRPGTYRLEVTTPSGVRNTDTFTLQVAQNAQLNFDLAETAPETASTPGEDITGGDDTGGAIIVTASKLQSLEGGEVGAVVSQRMIEQLPQNNRNFLAFADIAPGVQFITGSNGNSRIQGGAQDSRTVNIYIDGVGQKDYVLKNGITGQDSTQGNPFPQLAVGEYRVISSNYKAEFDQVSSVAITAVTKSGTNQFHGEGFFDFTNQDLREKIPDEVFNSREKVKTKDMQFGGALGGPIIKDVAHFFVTYEGKRQQVPVEITPGTNFPISYFPAEYQGYFGTTNRTFNEDLYFGKIDIVPTASDLFEFSGKYRNESGENLNSGSSARETLSLVDTKEWRGLGRWQHSADTWINDFKVAYEDVHWAPQPDIFEPGSIFVYDGPNPNDPGGDSVRGTILRIGGSPNYQNKGQKGWTVSDDFTYTGLVGHTIKAGVKAKWVKLNAETLNNFNPQYTYNPAFNPGGGGFNDTIPYTVQFAANTGNGDPVVRSKNFQLGLYLQDDWEVTDRLTLNLGVRWDYEETPSYLNFVTPADAVAALTNWPNIQNTDYDINDYISTGNNRHPFKGAWQPRLGFTYELDDAGRFAVFGGYGRSYDRNQFDFLQQEISTGAFTTRTFNFITGDPANTCSPSATCVPWDPIYLTEEGRQQLLAGTGPAGARELHLVNNDLKVPYSDQFSLGVRGRFGLWQPEIGYSHIESHDGFAFLLGNRDANGNFFIYNATTGEPGAPFGFPPPGFGSLLIGKNGIETKADSAYFKVVKDYTPTSPWSFNATYTYTEAVENRQFGETFAFDFPDFGGDNGYPDSYPFARSAGVRKHRLVMTGSVDLPLAFALSGKFQIASPPYFASFVRTGGTNPSLGVISNEADGNGDRWGLRQLDLALTKYFPLHFVTDETQVRLRVDVINVFNDRNYVNYFTNPNEDRYLQRNGYGVGGNPPRTIKLTAGFSF</sequence>
<dbReference type="RefSeq" id="WP_119035643.1">
    <property type="nucleotide sequence ID" value="NZ_QXDC01000003.1"/>
</dbReference>
<evidence type="ECO:0000313" key="10">
    <source>
        <dbReference type="Proteomes" id="UP000266568"/>
    </source>
</evidence>
<dbReference type="Proteomes" id="UP000266568">
    <property type="component" value="Unassembled WGS sequence"/>
</dbReference>
<dbReference type="Pfam" id="PF25183">
    <property type="entry name" value="OMP_b-brl_4"/>
    <property type="match status" value="2"/>
</dbReference>
<dbReference type="InterPro" id="IPR039426">
    <property type="entry name" value="TonB-dep_rcpt-like"/>
</dbReference>
<feature type="signal peptide" evidence="7">
    <location>
        <begin position="1"/>
        <end position="35"/>
    </location>
</feature>
<keyword evidence="4" id="KW-0812">Transmembrane</keyword>
<dbReference type="GO" id="GO:0044718">
    <property type="term" value="P:siderophore transmembrane transport"/>
    <property type="evidence" value="ECO:0007669"/>
    <property type="project" value="TreeGrafter"/>
</dbReference>
<keyword evidence="7" id="KW-0732">Signal</keyword>